<evidence type="ECO:0008006" key="4">
    <source>
        <dbReference type="Google" id="ProtNLM"/>
    </source>
</evidence>
<dbReference type="NCBIfam" id="TIGR02549">
    <property type="entry name" value="CRISPR_DxTHG"/>
    <property type="match status" value="1"/>
</dbReference>
<feature type="coiled-coil region" evidence="1">
    <location>
        <begin position="143"/>
        <end position="170"/>
    </location>
</feature>
<protein>
    <recommendedName>
        <fullName evidence="4">TIGR02221 family CRISPR-associated protein</fullName>
    </recommendedName>
</protein>
<dbReference type="SUPFAM" id="SSF160980">
    <property type="entry name" value="SSO1389-like"/>
    <property type="match status" value="1"/>
</dbReference>
<name>A0ABX3IHS2_9BACT</name>
<organism evidence="2 3">
    <name type="scientific">Thermosipho affectus</name>
    <dbReference type="NCBI Taxonomy" id="660294"/>
    <lineage>
        <taxon>Bacteria</taxon>
        <taxon>Thermotogati</taxon>
        <taxon>Thermotogota</taxon>
        <taxon>Thermotogae</taxon>
        <taxon>Thermotogales</taxon>
        <taxon>Fervidobacteriaceae</taxon>
        <taxon>Thermosipho</taxon>
    </lineage>
</organism>
<evidence type="ECO:0000313" key="3">
    <source>
        <dbReference type="Proteomes" id="UP000242616"/>
    </source>
</evidence>
<keyword evidence="3" id="KW-1185">Reference proteome</keyword>
<sequence length="214" mass="25598">MEIIFFLTKDAKSNENWIKHAKPELKRKNVHYDVIDISEEISIKDFLKEILRVIDENDEVEIDITHAFRWFPMVLLVADMYLKEAKNSKITGIWYGEYYKDKDETRALNKVEVLEFTEWLYAAKLFKEYAYTKSLASLIKVKIKEEKSKNGKFKKDIKKLNDLRKNLERLSFYLRLGSVEELKKNINNLVECLNNREFLYEIEEFIPELSPQKV</sequence>
<evidence type="ECO:0000256" key="1">
    <source>
        <dbReference type="SAM" id="Coils"/>
    </source>
</evidence>
<dbReference type="EMBL" id="LBFC01000016">
    <property type="protein sequence ID" value="ONN27363.1"/>
    <property type="molecule type" value="Genomic_DNA"/>
</dbReference>
<dbReference type="Proteomes" id="UP000242616">
    <property type="component" value="Unassembled WGS sequence"/>
</dbReference>
<comment type="caution">
    <text evidence="2">The sequence shown here is derived from an EMBL/GenBank/DDBJ whole genome shotgun (WGS) entry which is preliminary data.</text>
</comment>
<accession>A0ABX3IHS2</accession>
<keyword evidence="1" id="KW-0175">Coiled coil</keyword>
<evidence type="ECO:0000313" key="2">
    <source>
        <dbReference type="EMBL" id="ONN27363.1"/>
    </source>
</evidence>
<dbReference type="RefSeq" id="WP_077198146.1">
    <property type="nucleotide sequence ID" value="NZ_LBFC01000016.1"/>
</dbReference>
<proteinExistence type="predicted"/>
<reference evidence="2 3" key="1">
    <citation type="submission" date="2015-06" db="EMBL/GenBank/DDBJ databases">
        <title>Genome sequencing of Thermotogales isolates from hydrothermal vents.</title>
        <authorList>
            <person name="Haverkamp T.H."/>
            <person name="Kublanov I.V."/>
            <person name="Nesbo C.L."/>
        </authorList>
    </citation>
    <scope>NUCLEOTIDE SEQUENCE [LARGE SCALE GENOMIC DNA]</scope>
    <source>
        <strain evidence="3">ik275mar</strain>
    </source>
</reference>
<gene>
    <name evidence="2" type="ORF">XJ44_04025</name>
</gene>
<dbReference type="InterPro" id="IPR013383">
    <property type="entry name" value="CRISPR-assoc_prot_DxTHG_CS"/>
</dbReference>